<dbReference type="Proteomes" id="UP000828941">
    <property type="component" value="Chromosome 14"/>
</dbReference>
<name>A0ACB9KJQ0_BAUVA</name>
<evidence type="ECO:0000313" key="2">
    <source>
        <dbReference type="Proteomes" id="UP000828941"/>
    </source>
</evidence>
<dbReference type="EMBL" id="CM039439">
    <property type="protein sequence ID" value="KAI4297304.1"/>
    <property type="molecule type" value="Genomic_DNA"/>
</dbReference>
<evidence type="ECO:0000313" key="1">
    <source>
        <dbReference type="EMBL" id="KAI4297304.1"/>
    </source>
</evidence>
<reference evidence="1 2" key="1">
    <citation type="journal article" date="2022" name="DNA Res.">
        <title>Chromosomal-level genome assembly of the orchid tree Bauhinia variegata (Leguminosae; Cercidoideae) supports the allotetraploid origin hypothesis of Bauhinia.</title>
        <authorList>
            <person name="Zhong Y."/>
            <person name="Chen Y."/>
            <person name="Zheng D."/>
            <person name="Pang J."/>
            <person name="Liu Y."/>
            <person name="Luo S."/>
            <person name="Meng S."/>
            <person name="Qian L."/>
            <person name="Wei D."/>
            <person name="Dai S."/>
            <person name="Zhou R."/>
        </authorList>
    </citation>
    <scope>NUCLEOTIDE SEQUENCE [LARGE SCALE GENOMIC DNA]</scope>
    <source>
        <strain evidence="1">BV-YZ2020</strain>
    </source>
</reference>
<sequence>MGNLGQKWVISLVTLLLALCTPYSDAYTKTASKVKSAVFYSPKVELSPGISSNKFYYDVKFPEGHVALKSFNGEVVDEEGNSVPLYEVYLHHWLVARYHKPINSTSTEDIVLVKNAGVCQGNTLPQYFGIGSETRKTATYIPDPFGVEIGNPVEIPPGYEEKWMINLHAIDTRGVEDRWGWGCTECRCNLYNVTTNVDGQPLPPSYKGDSNYVVFINVTVLGILVLSGIILLPVLPVAITDNVVNSKKTVSKGTFNELDHLSMGNIKEKNPRLWAFLIATYWVSFFSLILLWKGYKHVSVLLAEALKSPEIKPEQFAIVVRDIPKVSEGQTKKDHVDSYFRTIYPETFYRSMIVTNNKAVNKIWEELEGYRKKLARAKVIFEASKKTAKPEGTRPTNKTGFLGLIGKKVDSIEYYSEKIDETIPKLESDQKITLREKQQNVVVVFFNNRVTAASAAQSLHAQMVNLWTVIDAPERRQILWPNLKIKFFERQVRQYVVCVIVALTIFFYMIPDVDLP</sequence>
<accession>A0ACB9KJQ0</accession>
<comment type="caution">
    <text evidence="1">The sequence shown here is derived from an EMBL/GenBank/DDBJ whole genome shotgun (WGS) entry which is preliminary data.</text>
</comment>
<gene>
    <name evidence="1" type="ORF">L6164_037198</name>
</gene>
<keyword evidence="2" id="KW-1185">Reference proteome</keyword>
<proteinExistence type="predicted"/>
<organism evidence="1 2">
    <name type="scientific">Bauhinia variegata</name>
    <name type="common">Purple orchid tree</name>
    <name type="synonym">Phanera variegata</name>
    <dbReference type="NCBI Taxonomy" id="167791"/>
    <lineage>
        <taxon>Eukaryota</taxon>
        <taxon>Viridiplantae</taxon>
        <taxon>Streptophyta</taxon>
        <taxon>Embryophyta</taxon>
        <taxon>Tracheophyta</taxon>
        <taxon>Spermatophyta</taxon>
        <taxon>Magnoliopsida</taxon>
        <taxon>eudicotyledons</taxon>
        <taxon>Gunneridae</taxon>
        <taxon>Pentapetalae</taxon>
        <taxon>rosids</taxon>
        <taxon>fabids</taxon>
        <taxon>Fabales</taxon>
        <taxon>Fabaceae</taxon>
        <taxon>Cercidoideae</taxon>
        <taxon>Cercideae</taxon>
        <taxon>Bauhiniinae</taxon>
        <taxon>Bauhinia</taxon>
    </lineage>
</organism>
<protein>
    <submittedName>
        <fullName evidence="1">Uncharacterized protein</fullName>
    </submittedName>
</protein>